<evidence type="ECO:0000256" key="1">
    <source>
        <dbReference type="SAM" id="MobiDB-lite"/>
    </source>
</evidence>
<feature type="non-terminal residue" evidence="2">
    <location>
        <position position="54"/>
    </location>
</feature>
<reference evidence="2" key="2">
    <citation type="submission" date="1993-08" db="EMBL/GenBank/DDBJ databases">
        <authorList>
            <person name="Aparicio Ajr S."/>
        </authorList>
    </citation>
    <scope>NUCLEOTIDE SEQUENCE</scope>
</reference>
<name>Q90516_TAKRU</name>
<organism evidence="2">
    <name type="scientific">Takifugu rubripes</name>
    <name type="common">Japanese pufferfish</name>
    <name type="synonym">Fugu rubripes</name>
    <dbReference type="NCBI Taxonomy" id="31033"/>
    <lineage>
        <taxon>Eukaryota</taxon>
        <taxon>Metazoa</taxon>
        <taxon>Chordata</taxon>
        <taxon>Craniata</taxon>
        <taxon>Vertebrata</taxon>
        <taxon>Euteleostomi</taxon>
        <taxon>Actinopterygii</taxon>
        <taxon>Neopterygii</taxon>
        <taxon>Teleostei</taxon>
        <taxon>Neoteleostei</taxon>
        <taxon>Acanthomorphata</taxon>
        <taxon>Eupercaria</taxon>
        <taxon>Tetraodontiformes</taxon>
        <taxon>Tetradontoidea</taxon>
        <taxon>Tetraodontidae</taxon>
        <taxon>Takifugu</taxon>
    </lineage>
</organism>
<evidence type="ECO:0000313" key="2">
    <source>
        <dbReference type="EMBL" id="CAA52438.1"/>
    </source>
</evidence>
<accession>Q90516</accession>
<sequence length="54" mass="5703">NSGQMPGSVRIQECSVPDRAGSSLHRGSGKAANIQKQRRSRGGIRRCHAGCGVQ</sequence>
<feature type="compositionally biased region" description="Basic residues" evidence="1">
    <location>
        <begin position="36"/>
        <end position="48"/>
    </location>
</feature>
<gene>
    <name evidence="2" type="primary">ITB3</name>
</gene>
<feature type="region of interest" description="Disordered" evidence="1">
    <location>
        <begin position="1"/>
        <end position="54"/>
    </location>
</feature>
<keyword evidence="2" id="KW-0401">Integrin</keyword>
<dbReference type="AlphaFoldDB" id="Q90516"/>
<dbReference type="GO" id="GO:0007229">
    <property type="term" value="P:integrin-mediated signaling pathway"/>
    <property type="evidence" value="ECO:0007669"/>
    <property type="project" value="UniProtKB-KW"/>
</dbReference>
<proteinExistence type="predicted"/>
<dbReference type="EMBL" id="X74416">
    <property type="protein sequence ID" value="CAA52438.1"/>
    <property type="molecule type" value="Genomic_DNA"/>
</dbReference>
<reference evidence="2" key="1">
    <citation type="journal article" date="1993" name="Nature">
        <title>Characterization of the pufferfish (Fugu) genome as a compact model vertebrate genome.</title>
        <authorList>
            <person name="Brenner S"/>
            <person name="Elgar G"/>
            <person name="Sandford R"/>
            <person name="Macrae A"/>
            <person name="Venkatesh B"/>
            <person name="Aparicio S"/>
        </authorList>
    </citation>
    <scope>NUCLEOTIDE SEQUENCE</scope>
</reference>
<protein>
    <submittedName>
        <fullName evidence="2">Beta-3 integrin</fullName>
    </submittedName>
</protein>